<dbReference type="EMBL" id="JAINUF010000004">
    <property type="protein sequence ID" value="KAJ8365703.1"/>
    <property type="molecule type" value="Genomic_DNA"/>
</dbReference>
<evidence type="ECO:0000313" key="3">
    <source>
        <dbReference type="Proteomes" id="UP001152622"/>
    </source>
</evidence>
<evidence type="ECO:0000313" key="2">
    <source>
        <dbReference type="EMBL" id="KAJ8365703.1"/>
    </source>
</evidence>
<gene>
    <name evidence="2" type="ORF">SKAU_G00145340</name>
</gene>
<dbReference type="AlphaFoldDB" id="A0A9Q1J4P0"/>
<dbReference type="Proteomes" id="UP001152622">
    <property type="component" value="Chromosome 4"/>
</dbReference>
<organism evidence="2 3">
    <name type="scientific">Synaphobranchus kaupii</name>
    <name type="common">Kaup's arrowtooth eel</name>
    <dbReference type="NCBI Taxonomy" id="118154"/>
    <lineage>
        <taxon>Eukaryota</taxon>
        <taxon>Metazoa</taxon>
        <taxon>Chordata</taxon>
        <taxon>Craniata</taxon>
        <taxon>Vertebrata</taxon>
        <taxon>Euteleostomi</taxon>
        <taxon>Actinopterygii</taxon>
        <taxon>Neopterygii</taxon>
        <taxon>Teleostei</taxon>
        <taxon>Anguilliformes</taxon>
        <taxon>Synaphobranchidae</taxon>
        <taxon>Synaphobranchus</taxon>
    </lineage>
</organism>
<feature type="region of interest" description="Disordered" evidence="1">
    <location>
        <begin position="40"/>
        <end position="88"/>
    </location>
</feature>
<comment type="caution">
    <text evidence="2">The sequence shown here is derived from an EMBL/GenBank/DDBJ whole genome shotgun (WGS) entry which is preliminary data.</text>
</comment>
<proteinExistence type="predicted"/>
<sequence>MPLAAVPLHYLSLGLREEKDGGTLDQSADNRGAYCIAAERPRDHPSQPGDYRHSWAGPGLLRRARVPSGPLRPRGHRHPPPPSSSSATISIPYCVRALDRHGAQACEGEPWRTAEPNSAGLYPSQTRNNSLRSVQRLTADSTINAHLLPTRR</sequence>
<evidence type="ECO:0000256" key="1">
    <source>
        <dbReference type="SAM" id="MobiDB-lite"/>
    </source>
</evidence>
<accession>A0A9Q1J4P0</accession>
<reference evidence="2" key="1">
    <citation type="journal article" date="2023" name="Science">
        <title>Genome structures resolve the early diversification of teleost fishes.</title>
        <authorList>
            <person name="Parey E."/>
            <person name="Louis A."/>
            <person name="Montfort J."/>
            <person name="Bouchez O."/>
            <person name="Roques C."/>
            <person name="Iampietro C."/>
            <person name="Lluch J."/>
            <person name="Castinel A."/>
            <person name="Donnadieu C."/>
            <person name="Desvignes T."/>
            <person name="Floi Bucao C."/>
            <person name="Jouanno E."/>
            <person name="Wen M."/>
            <person name="Mejri S."/>
            <person name="Dirks R."/>
            <person name="Jansen H."/>
            <person name="Henkel C."/>
            <person name="Chen W.J."/>
            <person name="Zahm M."/>
            <person name="Cabau C."/>
            <person name="Klopp C."/>
            <person name="Thompson A.W."/>
            <person name="Robinson-Rechavi M."/>
            <person name="Braasch I."/>
            <person name="Lecointre G."/>
            <person name="Bobe J."/>
            <person name="Postlethwait J.H."/>
            <person name="Berthelot C."/>
            <person name="Roest Crollius H."/>
            <person name="Guiguen Y."/>
        </authorList>
    </citation>
    <scope>NUCLEOTIDE SEQUENCE</scope>
    <source>
        <strain evidence="2">WJC10195</strain>
    </source>
</reference>
<keyword evidence="3" id="KW-1185">Reference proteome</keyword>
<name>A0A9Q1J4P0_SYNKA</name>
<feature type="compositionally biased region" description="Basic and acidic residues" evidence="1">
    <location>
        <begin position="40"/>
        <end position="53"/>
    </location>
</feature>
<protein>
    <submittedName>
        <fullName evidence="2">Uncharacterized protein</fullName>
    </submittedName>
</protein>